<evidence type="ECO:0000313" key="1">
    <source>
        <dbReference type="EMBL" id="ORU99304.1"/>
    </source>
</evidence>
<organism evidence="1 2">
    <name type="scientific">Mycolicibacterium fallax</name>
    <name type="common">Mycobacterium fallax</name>
    <dbReference type="NCBI Taxonomy" id="1793"/>
    <lineage>
        <taxon>Bacteria</taxon>
        <taxon>Bacillati</taxon>
        <taxon>Actinomycetota</taxon>
        <taxon>Actinomycetes</taxon>
        <taxon>Mycobacteriales</taxon>
        <taxon>Mycobacteriaceae</taxon>
        <taxon>Mycolicibacterium</taxon>
    </lineage>
</organism>
<reference evidence="1 2" key="1">
    <citation type="submission" date="2016-01" db="EMBL/GenBank/DDBJ databases">
        <title>The new phylogeny of the genus Mycobacterium.</title>
        <authorList>
            <person name="Tarcisio F."/>
            <person name="Conor M."/>
            <person name="Antonella G."/>
            <person name="Elisabetta G."/>
            <person name="Giulia F.S."/>
            <person name="Sara T."/>
            <person name="Anna F."/>
            <person name="Clotilde B."/>
            <person name="Roberto B."/>
            <person name="Veronica D.S."/>
            <person name="Fabio R."/>
            <person name="Monica P."/>
            <person name="Olivier J."/>
            <person name="Enrico T."/>
            <person name="Nicola S."/>
        </authorList>
    </citation>
    <scope>NUCLEOTIDE SEQUENCE [LARGE SCALE GENOMIC DNA]</scope>
    <source>
        <strain evidence="1 2">DSM 44179</strain>
    </source>
</reference>
<dbReference type="Pfam" id="PF13490">
    <property type="entry name" value="zf-HC2"/>
    <property type="match status" value="1"/>
</dbReference>
<name>A0A1X1R4L6_MYCFA</name>
<dbReference type="EMBL" id="LQOJ01000053">
    <property type="protein sequence ID" value="ORU99304.1"/>
    <property type="molecule type" value="Genomic_DNA"/>
</dbReference>
<keyword evidence="2" id="KW-1185">Reference proteome</keyword>
<proteinExistence type="predicted"/>
<protein>
    <submittedName>
        <fullName evidence="1">Uncharacterized protein</fullName>
    </submittedName>
</protein>
<dbReference type="InterPro" id="IPR027383">
    <property type="entry name" value="Znf_put"/>
</dbReference>
<accession>A0A1X1R4L6</accession>
<dbReference type="AlphaFoldDB" id="A0A1X1R4L6"/>
<gene>
    <name evidence="1" type="ORF">AWC04_16860</name>
</gene>
<dbReference type="STRING" id="1793.AWC04_16860"/>
<dbReference type="RefSeq" id="WP_085099244.1">
    <property type="nucleotide sequence ID" value="NZ_AP022603.1"/>
</dbReference>
<comment type="caution">
    <text evidence="1">The sequence shown here is derived from an EMBL/GenBank/DDBJ whole genome shotgun (WGS) entry which is preliminary data.</text>
</comment>
<dbReference type="Proteomes" id="UP000193484">
    <property type="component" value="Unassembled WGS sequence"/>
</dbReference>
<sequence length="237" mass="24040">MNCDVAREALSARIDGEREPVPAARVDEHLAGCADCTDWHIRARRQAELLRGLVGRGGPALTALNPDDDDRAAPARPSRREPALRIALGVVGVTQIGLAGLQAGTGDLGIGHGAGHGAHLLNESTAWTLALGVAMLAAALRPVAAAGLAVVLAAFTVVLGGYVVADAIGGAVTPTRVLSHLPVLIAAVLAVLLWRSTGHGGSGTPVGAQDSSAPVVVPDRASPGRRRHLWPTDGSAA</sequence>
<evidence type="ECO:0000313" key="2">
    <source>
        <dbReference type="Proteomes" id="UP000193484"/>
    </source>
</evidence>
<dbReference type="OrthoDB" id="5197868at2"/>